<feature type="compositionally biased region" description="Basic residues" evidence="1">
    <location>
        <begin position="19"/>
        <end position="32"/>
    </location>
</feature>
<organism evidence="2 3">
    <name type="scientific">Liparis tanakae</name>
    <name type="common">Tanaka's snailfish</name>
    <dbReference type="NCBI Taxonomy" id="230148"/>
    <lineage>
        <taxon>Eukaryota</taxon>
        <taxon>Metazoa</taxon>
        <taxon>Chordata</taxon>
        <taxon>Craniata</taxon>
        <taxon>Vertebrata</taxon>
        <taxon>Euteleostomi</taxon>
        <taxon>Actinopterygii</taxon>
        <taxon>Neopterygii</taxon>
        <taxon>Teleostei</taxon>
        <taxon>Neoteleostei</taxon>
        <taxon>Acanthomorphata</taxon>
        <taxon>Eupercaria</taxon>
        <taxon>Perciformes</taxon>
        <taxon>Cottioidei</taxon>
        <taxon>Cottales</taxon>
        <taxon>Liparidae</taxon>
        <taxon>Liparis</taxon>
    </lineage>
</organism>
<dbReference type="AlphaFoldDB" id="A0A4Z2G3M5"/>
<proteinExistence type="predicted"/>
<dbReference type="Proteomes" id="UP000314294">
    <property type="component" value="Unassembled WGS sequence"/>
</dbReference>
<reference evidence="2 3" key="1">
    <citation type="submission" date="2019-03" db="EMBL/GenBank/DDBJ databases">
        <title>First draft genome of Liparis tanakae, snailfish: a comprehensive survey of snailfish specific genes.</title>
        <authorList>
            <person name="Kim W."/>
            <person name="Song I."/>
            <person name="Jeong J.-H."/>
            <person name="Kim D."/>
            <person name="Kim S."/>
            <person name="Ryu S."/>
            <person name="Song J.Y."/>
            <person name="Lee S.K."/>
        </authorList>
    </citation>
    <scope>NUCLEOTIDE SEQUENCE [LARGE SCALE GENOMIC DNA]</scope>
    <source>
        <tissue evidence="2">Muscle</tissue>
    </source>
</reference>
<name>A0A4Z2G3M5_9TELE</name>
<dbReference type="EMBL" id="SRLO01000756">
    <property type="protein sequence ID" value="TNN47142.1"/>
    <property type="molecule type" value="Genomic_DNA"/>
</dbReference>
<gene>
    <name evidence="2" type="ORF">EYF80_042646</name>
</gene>
<feature type="region of interest" description="Disordered" evidence="1">
    <location>
        <begin position="1"/>
        <end position="32"/>
    </location>
</feature>
<protein>
    <submittedName>
        <fullName evidence="2">Uncharacterized protein</fullName>
    </submittedName>
</protein>
<comment type="caution">
    <text evidence="2">The sequence shown here is derived from an EMBL/GenBank/DDBJ whole genome shotgun (WGS) entry which is preliminary data.</text>
</comment>
<keyword evidence="3" id="KW-1185">Reference proteome</keyword>
<evidence type="ECO:0000313" key="2">
    <source>
        <dbReference type="EMBL" id="TNN47142.1"/>
    </source>
</evidence>
<evidence type="ECO:0000256" key="1">
    <source>
        <dbReference type="SAM" id="MobiDB-lite"/>
    </source>
</evidence>
<evidence type="ECO:0000313" key="3">
    <source>
        <dbReference type="Proteomes" id="UP000314294"/>
    </source>
</evidence>
<accession>A0A4Z2G3M5</accession>
<sequence length="68" mass="7633">MMREPRPCRKTRGGGSARVPRKSRPRGSRRKRVNAITVGLEGVTNKGTPVLSVGIKGSDRRMWEKKNM</sequence>